<name>A0A2V3W414_9BACI</name>
<gene>
    <name evidence="2" type="ORF">DFR56_103348</name>
</gene>
<reference evidence="2 3" key="1">
    <citation type="submission" date="2018-05" db="EMBL/GenBank/DDBJ databases">
        <title>Genomic Encyclopedia of Type Strains, Phase IV (KMG-IV): sequencing the most valuable type-strain genomes for metagenomic binning, comparative biology and taxonomic classification.</title>
        <authorList>
            <person name="Goeker M."/>
        </authorList>
    </citation>
    <scope>NUCLEOTIDE SEQUENCE [LARGE SCALE GENOMIC DNA]</scope>
    <source>
        <strain evidence="2 3">DSM 28556</strain>
    </source>
</reference>
<keyword evidence="1" id="KW-0812">Transmembrane</keyword>
<feature type="transmembrane region" description="Helical" evidence="1">
    <location>
        <begin position="17"/>
        <end position="37"/>
    </location>
</feature>
<organism evidence="2 3">
    <name type="scientific">Pseudogracilibacillus auburnensis</name>
    <dbReference type="NCBI Taxonomy" id="1494959"/>
    <lineage>
        <taxon>Bacteria</taxon>
        <taxon>Bacillati</taxon>
        <taxon>Bacillota</taxon>
        <taxon>Bacilli</taxon>
        <taxon>Bacillales</taxon>
        <taxon>Bacillaceae</taxon>
        <taxon>Pseudogracilibacillus</taxon>
    </lineage>
</organism>
<dbReference type="Proteomes" id="UP000247978">
    <property type="component" value="Unassembled WGS sequence"/>
</dbReference>
<evidence type="ECO:0000256" key="1">
    <source>
        <dbReference type="SAM" id="Phobius"/>
    </source>
</evidence>
<protein>
    <submittedName>
        <fullName evidence="2">Uncharacterized protein</fullName>
    </submittedName>
</protein>
<keyword evidence="1" id="KW-0472">Membrane</keyword>
<accession>A0A2V3W414</accession>
<keyword evidence="3" id="KW-1185">Reference proteome</keyword>
<proteinExistence type="predicted"/>
<comment type="caution">
    <text evidence="2">The sequence shown here is derived from an EMBL/GenBank/DDBJ whole genome shotgun (WGS) entry which is preliminary data.</text>
</comment>
<sequence>MKKINKTEYTKQLVECYIYIFSITIMFFGFMIVVGIFTQAGWISYIKELVLNAIKGDGLYG</sequence>
<evidence type="ECO:0000313" key="3">
    <source>
        <dbReference type="Proteomes" id="UP000247978"/>
    </source>
</evidence>
<evidence type="ECO:0000313" key="2">
    <source>
        <dbReference type="EMBL" id="PXW88842.1"/>
    </source>
</evidence>
<dbReference type="AlphaFoldDB" id="A0A2V3W414"/>
<keyword evidence="1" id="KW-1133">Transmembrane helix</keyword>
<dbReference type="RefSeq" id="WP_110394659.1">
    <property type="nucleotide sequence ID" value="NZ_JADIJL010000070.1"/>
</dbReference>
<dbReference type="EMBL" id="QJJQ01000003">
    <property type="protein sequence ID" value="PXW88842.1"/>
    <property type="molecule type" value="Genomic_DNA"/>
</dbReference>